<keyword evidence="3" id="KW-0687">Ribonucleoprotein</keyword>
<dbReference type="Gene3D" id="3.90.1030.10">
    <property type="entry name" value="Ribosomal protein L17"/>
    <property type="match status" value="1"/>
</dbReference>
<comment type="similarity">
    <text evidence="1">Belongs to the bacterial ribosomal protein bL17 family.</text>
</comment>
<sequence length="185" mass="22142">MAQRLFPSLPRLKVPIGHAPQRLKTPNIDPANGRARIEVLRRMVNQVIREERCEFKFNRAEECRQYVERLLQIGVYRGLDNEYTMDMMKWWLIEEDNLDKMFNILIPRYKDDKIKEPWTAIYRLPKMRLKKSTGNGVRVFVNDIAVLELKGNPFPSIEPIENERLETMKEYVKSQIYENRSKFHT</sequence>
<dbReference type="Proteomes" id="UP001201812">
    <property type="component" value="Unassembled WGS sequence"/>
</dbReference>
<dbReference type="PANTHER" id="PTHR14413">
    <property type="entry name" value="RIBOSOMAL PROTEIN L17"/>
    <property type="match status" value="1"/>
</dbReference>
<dbReference type="SUPFAM" id="SSF64263">
    <property type="entry name" value="Prokaryotic ribosomal protein L17"/>
    <property type="match status" value="1"/>
</dbReference>
<evidence type="ECO:0000256" key="5">
    <source>
        <dbReference type="ARBA" id="ARBA00035413"/>
    </source>
</evidence>
<keyword evidence="7" id="KW-1185">Reference proteome</keyword>
<dbReference type="AlphaFoldDB" id="A0AAD4NDK2"/>
<dbReference type="GO" id="GO:0003735">
    <property type="term" value="F:structural constituent of ribosome"/>
    <property type="evidence" value="ECO:0007669"/>
    <property type="project" value="InterPro"/>
</dbReference>
<keyword evidence="2 6" id="KW-0689">Ribosomal protein</keyword>
<organism evidence="6 7">
    <name type="scientific">Ditylenchus destructor</name>
    <dbReference type="NCBI Taxonomy" id="166010"/>
    <lineage>
        <taxon>Eukaryota</taxon>
        <taxon>Metazoa</taxon>
        <taxon>Ecdysozoa</taxon>
        <taxon>Nematoda</taxon>
        <taxon>Chromadorea</taxon>
        <taxon>Rhabditida</taxon>
        <taxon>Tylenchina</taxon>
        <taxon>Tylenchomorpha</taxon>
        <taxon>Sphaerularioidea</taxon>
        <taxon>Anguinidae</taxon>
        <taxon>Anguininae</taxon>
        <taxon>Ditylenchus</taxon>
    </lineage>
</organism>
<comment type="caution">
    <text evidence="6">The sequence shown here is derived from an EMBL/GenBank/DDBJ whole genome shotgun (WGS) entry which is preliminary data.</text>
</comment>
<dbReference type="GO" id="GO:0006412">
    <property type="term" value="P:translation"/>
    <property type="evidence" value="ECO:0007669"/>
    <property type="project" value="InterPro"/>
</dbReference>
<name>A0AAD4NDK2_9BILA</name>
<evidence type="ECO:0000256" key="2">
    <source>
        <dbReference type="ARBA" id="ARBA00022980"/>
    </source>
</evidence>
<proteinExistence type="inferred from homology"/>
<protein>
    <recommendedName>
        <fullName evidence="4">Large ribosomal subunit protein bL17m</fullName>
    </recommendedName>
    <alternativeName>
        <fullName evidence="5">39S ribosomal protein L17, mitochondrial</fullName>
    </alternativeName>
</protein>
<gene>
    <name evidence="6" type="ORF">DdX_02117</name>
</gene>
<dbReference type="InterPro" id="IPR000456">
    <property type="entry name" value="Ribosomal_bL17"/>
</dbReference>
<dbReference type="PANTHER" id="PTHR14413:SF16">
    <property type="entry name" value="LARGE RIBOSOMAL SUBUNIT PROTEIN BL17M"/>
    <property type="match status" value="1"/>
</dbReference>
<evidence type="ECO:0000256" key="1">
    <source>
        <dbReference type="ARBA" id="ARBA00008777"/>
    </source>
</evidence>
<evidence type="ECO:0000256" key="4">
    <source>
        <dbReference type="ARBA" id="ARBA00035290"/>
    </source>
</evidence>
<dbReference type="GO" id="GO:0005762">
    <property type="term" value="C:mitochondrial large ribosomal subunit"/>
    <property type="evidence" value="ECO:0007669"/>
    <property type="project" value="TreeGrafter"/>
</dbReference>
<dbReference type="InterPro" id="IPR036373">
    <property type="entry name" value="Ribosomal_bL17_sf"/>
</dbReference>
<dbReference type="Pfam" id="PF01196">
    <property type="entry name" value="Ribosomal_L17"/>
    <property type="match status" value="1"/>
</dbReference>
<accession>A0AAD4NDK2</accession>
<dbReference type="EMBL" id="JAKKPZ010000002">
    <property type="protein sequence ID" value="KAI1725459.1"/>
    <property type="molecule type" value="Genomic_DNA"/>
</dbReference>
<evidence type="ECO:0000313" key="7">
    <source>
        <dbReference type="Proteomes" id="UP001201812"/>
    </source>
</evidence>
<evidence type="ECO:0000313" key="6">
    <source>
        <dbReference type="EMBL" id="KAI1725459.1"/>
    </source>
</evidence>
<evidence type="ECO:0000256" key="3">
    <source>
        <dbReference type="ARBA" id="ARBA00023274"/>
    </source>
</evidence>
<reference evidence="6" key="1">
    <citation type="submission" date="2022-01" db="EMBL/GenBank/DDBJ databases">
        <title>Genome Sequence Resource for Two Populations of Ditylenchus destructor, the Migratory Endoparasitic Phytonematode.</title>
        <authorList>
            <person name="Zhang H."/>
            <person name="Lin R."/>
            <person name="Xie B."/>
        </authorList>
    </citation>
    <scope>NUCLEOTIDE SEQUENCE</scope>
    <source>
        <strain evidence="6">BazhouSP</strain>
    </source>
</reference>